<keyword evidence="2" id="KW-1185">Reference proteome</keyword>
<evidence type="ECO:0000313" key="1">
    <source>
        <dbReference type="EMBL" id="KAJ4454379.1"/>
    </source>
</evidence>
<sequence length="111" mass="12818">MSKNVIIPNEMVAARKTFRMITFQLFVMFVCSLTNHPSYQRTPTLELHEKCPELTRCLIDFFPEGLTDAPQFRYFIPLALHPTQELINTPRCSLAYRARDDALSSLDNPVL</sequence>
<evidence type="ECO:0000313" key="2">
    <source>
        <dbReference type="Proteomes" id="UP001141327"/>
    </source>
</evidence>
<accession>A0ABQ8U4V4</accession>
<name>A0ABQ8U4V4_9EUKA</name>
<gene>
    <name evidence="1" type="ORF">PAPYR_10921</name>
</gene>
<comment type="caution">
    <text evidence="1">The sequence shown here is derived from an EMBL/GenBank/DDBJ whole genome shotgun (WGS) entry which is preliminary data.</text>
</comment>
<proteinExistence type="predicted"/>
<protein>
    <submittedName>
        <fullName evidence="1">Uncharacterized protein</fullName>
    </submittedName>
</protein>
<reference evidence="1" key="1">
    <citation type="journal article" date="2022" name="bioRxiv">
        <title>Genomics of Preaxostyla Flagellates Illuminates Evolutionary Transitions and the Path Towards Mitochondrial Loss.</title>
        <authorList>
            <person name="Novak L.V.F."/>
            <person name="Treitli S.C."/>
            <person name="Pyrih J."/>
            <person name="Halakuc P."/>
            <person name="Pipaliya S.V."/>
            <person name="Vacek V."/>
            <person name="Brzon O."/>
            <person name="Soukal P."/>
            <person name="Eme L."/>
            <person name="Dacks J.B."/>
            <person name="Karnkowska A."/>
            <person name="Elias M."/>
            <person name="Hampl V."/>
        </authorList>
    </citation>
    <scope>NUCLEOTIDE SEQUENCE</scope>
    <source>
        <strain evidence="1">RCP-MX</strain>
    </source>
</reference>
<dbReference type="EMBL" id="JAPMOS010000161">
    <property type="protein sequence ID" value="KAJ4454379.1"/>
    <property type="molecule type" value="Genomic_DNA"/>
</dbReference>
<organism evidence="1 2">
    <name type="scientific">Paratrimastix pyriformis</name>
    <dbReference type="NCBI Taxonomy" id="342808"/>
    <lineage>
        <taxon>Eukaryota</taxon>
        <taxon>Metamonada</taxon>
        <taxon>Preaxostyla</taxon>
        <taxon>Paratrimastigidae</taxon>
        <taxon>Paratrimastix</taxon>
    </lineage>
</organism>
<dbReference type="Proteomes" id="UP001141327">
    <property type="component" value="Unassembled WGS sequence"/>
</dbReference>